<dbReference type="InterPro" id="IPR048627">
    <property type="entry name" value="Sec10_HB"/>
</dbReference>
<dbReference type="OrthoDB" id="5554140at2759"/>
<protein>
    <submittedName>
        <fullName evidence="3">Recyclin-1</fullName>
    </submittedName>
</protein>
<dbReference type="PANTHER" id="PTHR12100">
    <property type="entry name" value="SEC10"/>
    <property type="match status" value="1"/>
</dbReference>
<evidence type="ECO:0000313" key="3">
    <source>
        <dbReference type="EMBL" id="OEJ86391.1"/>
    </source>
</evidence>
<dbReference type="Proteomes" id="UP000095728">
    <property type="component" value="Unassembled WGS sequence"/>
</dbReference>
<dbReference type="FunCoup" id="A0A1E5RHL5">
    <property type="interactions" value="54"/>
</dbReference>
<proteinExistence type="predicted"/>
<dbReference type="AlphaFoldDB" id="A0A1E5RHL5"/>
<dbReference type="GO" id="GO:0000145">
    <property type="term" value="C:exocyst"/>
    <property type="evidence" value="ECO:0007669"/>
    <property type="project" value="TreeGrafter"/>
</dbReference>
<dbReference type="STRING" id="56408.A0A1E5RHL5"/>
<feature type="coiled-coil region" evidence="1">
    <location>
        <begin position="365"/>
        <end position="438"/>
    </location>
</feature>
<name>A0A1E5RHL5_9ASCO</name>
<feature type="domain" description="Exocyst complex component Sec10-like alpha-helical bundle" evidence="2">
    <location>
        <begin position="255"/>
        <end position="791"/>
    </location>
</feature>
<organism evidence="3 4">
    <name type="scientific">Hanseniaspora osmophila</name>
    <dbReference type="NCBI Taxonomy" id="56408"/>
    <lineage>
        <taxon>Eukaryota</taxon>
        <taxon>Fungi</taxon>
        <taxon>Dikarya</taxon>
        <taxon>Ascomycota</taxon>
        <taxon>Saccharomycotina</taxon>
        <taxon>Saccharomycetes</taxon>
        <taxon>Saccharomycodales</taxon>
        <taxon>Saccharomycodaceae</taxon>
        <taxon>Hanseniaspora</taxon>
    </lineage>
</organism>
<keyword evidence="1" id="KW-0175">Coiled coil</keyword>
<dbReference type="InterPro" id="IPR009976">
    <property type="entry name" value="Sec10-like"/>
</dbReference>
<dbReference type="InParanoid" id="A0A1E5RHL5"/>
<evidence type="ECO:0000256" key="1">
    <source>
        <dbReference type="SAM" id="Coils"/>
    </source>
</evidence>
<sequence>MADNILTFENLAQVDSILQRITSLLSIDDFLSLQQTNKYIFQRCQKLRIEETKYKRYFQQWRIPIVETEDVLVDQDLPFNKFNEVNAFQKIKTVPDKQMKPYFVFLYETFEPYIKKLSNNQINSKFFTKTQDPINQANILNNILKFNAINKTDPLFSQQIKERYDILKDIFVNSILRELESPQTSSAVKRKFVSVLLVLHEYNISIEYFKSLSDFQTDVLQGVQLFSSEGTAAFEIDIVGWSTFWVKLSHWFNSNIKLCDDLFEDDYPVIINFAEDIINESLLRFIKVEFQATNIQFFDKFYQSLQTEFIDKLEDSKNAGGLQKLKEMIAQFIILYFEPFITSFTSFLVNRFHEQVLTKLTEFSEEVATQELKQNEQLYESIQKQYEQRRLEKEEYLDNKNNFLRSFQQILKINNNKLDKLEKQNLEVEFNLNKMNKSLENIKSLIDLNLCMEAISLAKTDISKILSFKKLGKYENTMIIEKNCENIFKILITEIQNKHVSPAFEKTLELLKKNNEEINTSNLEAESFQTSEPLIKFTELINIGDVIIQLIAIFFKNEILEQKIIRKKDNNDFLNDVIKLKKDFETQIDDFVAEGLHIGINKLMIEVEYVFNSTQLPTDYNPDGFQAGQEENEDMHHDVFVNNNTALFRDVVPSECCLKVVELIKNYCFLLDGVTAKGTIEVYQEEIGDRFFQSIVKNLMKNLISKNGAIYLICDINYYYTFVSEELKLRKVLPLFESLKCISQLFLIDGNGKELGKMICDSSRYNGIFTQEEVYEFVTRRSDWHKVKRQVDKTIYGLDCVIQ</sequence>
<dbReference type="GO" id="GO:0006893">
    <property type="term" value="P:Golgi to plasma membrane transport"/>
    <property type="evidence" value="ECO:0007669"/>
    <property type="project" value="TreeGrafter"/>
</dbReference>
<reference evidence="4" key="1">
    <citation type="journal article" date="2016" name="Genome Announc.">
        <title>Genome sequences of three species of Hanseniaspora isolated from spontaneous wine fermentations.</title>
        <authorList>
            <person name="Sternes P.R."/>
            <person name="Lee D."/>
            <person name="Kutyna D.R."/>
            <person name="Borneman A.R."/>
        </authorList>
    </citation>
    <scope>NUCLEOTIDE SEQUENCE [LARGE SCALE GENOMIC DNA]</scope>
    <source>
        <strain evidence="4">AWRI3579</strain>
    </source>
</reference>
<evidence type="ECO:0000313" key="4">
    <source>
        <dbReference type="Proteomes" id="UP000095728"/>
    </source>
</evidence>
<accession>A0A1E5RHL5</accession>
<evidence type="ECO:0000259" key="2">
    <source>
        <dbReference type="Pfam" id="PF07393"/>
    </source>
</evidence>
<comment type="caution">
    <text evidence="3">The sequence shown here is derived from an EMBL/GenBank/DDBJ whole genome shotgun (WGS) entry which is preliminary data.</text>
</comment>
<keyword evidence="4" id="KW-1185">Reference proteome</keyword>
<dbReference type="GO" id="GO:0006887">
    <property type="term" value="P:exocytosis"/>
    <property type="evidence" value="ECO:0007669"/>
    <property type="project" value="TreeGrafter"/>
</dbReference>
<gene>
    <name evidence="3" type="ORF">AWRI3579_g1536</name>
</gene>
<dbReference type="Pfam" id="PF07393">
    <property type="entry name" value="Sec10_HB"/>
    <property type="match status" value="1"/>
</dbReference>
<dbReference type="PANTHER" id="PTHR12100:SF1">
    <property type="entry name" value="RECYCLIN-1"/>
    <property type="match status" value="1"/>
</dbReference>
<dbReference type="EMBL" id="LPNM01000006">
    <property type="protein sequence ID" value="OEJ86391.1"/>
    <property type="molecule type" value="Genomic_DNA"/>
</dbReference>